<dbReference type="AlphaFoldDB" id="A0A2M7FXM7"/>
<accession>A0A2M7FXM7</accession>
<sequence length="144" mass="16427">MSRFFSAAVVCLLIGSLSGCESFQNLWEQPARQMEKLQKENRQLRQEVDTLREKLARSDAEGVVNQVLVGLYDLRHGLEKFALQNNGEYPHANNINELQSVLKNYLPEGFSIEAVYLEKIRSQKRGYIMIANVKGQEIVVSNLL</sequence>
<evidence type="ECO:0000313" key="2">
    <source>
        <dbReference type="EMBL" id="PIW14018.1"/>
    </source>
</evidence>
<gene>
    <name evidence="2" type="ORF">COW36_23560</name>
</gene>
<comment type="caution">
    <text evidence="2">The sequence shown here is derived from an EMBL/GenBank/DDBJ whole genome shotgun (WGS) entry which is preliminary data.</text>
</comment>
<feature type="coiled-coil region" evidence="1">
    <location>
        <begin position="34"/>
        <end position="61"/>
    </location>
</feature>
<keyword evidence="1" id="KW-0175">Coiled coil</keyword>
<evidence type="ECO:0000313" key="3">
    <source>
        <dbReference type="Proteomes" id="UP000231019"/>
    </source>
</evidence>
<evidence type="ECO:0000256" key="1">
    <source>
        <dbReference type="SAM" id="Coils"/>
    </source>
</evidence>
<dbReference type="PROSITE" id="PS51257">
    <property type="entry name" value="PROKAR_LIPOPROTEIN"/>
    <property type="match status" value="1"/>
</dbReference>
<reference evidence="2 3" key="1">
    <citation type="submission" date="2017-09" db="EMBL/GenBank/DDBJ databases">
        <title>Depth-based differentiation of microbial function through sediment-hosted aquifers and enrichment of novel symbionts in the deep terrestrial subsurface.</title>
        <authorList>
            <person name="Probst A.J."/>
            <person name="Ladd B."/>
            <person name="Jarett J.K."/>
            <person name="Geller-Mcgrath D.E."/>
            <person name="Sieber C.M."/>
            <person name="Emerson J.B."/>
            <person name="Anantharaman K."/>
            <person name="Thomas B.C."/>
            <person name="Malmstrom R."/>
            <person name="Stieglmeier M."/>
            <person name="Klingl A."/>
            <person name="Woyke T."/>
            <person name="Ryan C.M."/>
            <person name="Banfield J.F."/>
        </authorList>
    </citation>
    <scope>NUCLEOTIDE SEQUENCE [LARGE SCALE GENOMIC DNA]</scope>
    <source>
        <strain evidence="2">CG17_big_fil_post_rev_8_21_14_2_50_48_46</strain>
    </source>
</reference>
<proteinExistence type="predicted"/>
<dbReference type="Proteomes" id="UP000231019">
    <property type="component" value="Unassembled WGS sequence"/>
</dbReference>
<dbReference type="EMBL" id="PFFQ01000065">
    <property type="protein sequence ID" value="PIW14018.1"/>
    <property type="molecule type" value="Genomic_DNA"/>
</dbReference>
<name>A0A2M7FXM7_9BACT</name>
<protein>
    <submittedName>
        <fullName evidence="2">Uncharacterized protein</fullName>
    </submittedName>
</protein>
<organism evidence="2 3">
    <name type="scientific">bacterium (Candidatus Blackallbacteria) CG17_big_fil_post_rev_8_21_14_2_50_48_46</name>
    <dbReference type="NCBI Taxonomy" id="2014261"/>
    <lineage>
        <taxon>Bacteria</taxon>
        <taxon>Candidatus Blackallbacteria</taxon>
    </lineage>
</organism>